<evidence type="ECO:0000256" key="2">
    <source>
        <dbReference type="ARBA" id="ARBA00022723"/>
    </source>
</evidence>
<evidence type="ECO:0000259" key="6">
    <source>
        <dbReference type="PROSITE" id="PS51007"/>
    </source>
</evidence>
<dbReference type="GO" id="GO:0046872">
    <property type="term" value="F:metal ion binding"/>
    <property type="evidence" value="ECO:0007669"/>
    <property type="project" value="UniProtKB-KW"/>
</dbReference>
<evidence type="ECO:0000256" key="1">
    <source>
        <dbReference type="ARBA" id="ARBA00022617"/>
    </source>
</evidence>
<feature type="chain" id="PRO_5011989088" evidence="5">
    <location>
        <begin position="20"/>
        <end position="340"/>
    </location>
</feature>
<keyword evidence="2 4" id="KW-0479">Metal-binding</keyword>
<dbReference type="PROSITE" id="PS51007">
    <property type="entry name" value="CYTC"/>
    <property type="match status" value="1"/>
</dbReference>
<feature type="domain" description="Cytochrome c" evidence="6">
    <location>
        <begin position="159"/>
        <end position="246"/>
    </location>
</feature>
<accession>A0A1Y6BFS0</accession>
<dbReference type="EMBL" id="FWZT01000004">
    <property type="protein sequence ID" value="SMF07673.1"/>
    <property type="molecule type" value="Genomic_DNA"/>
</dbReference>
<reference evidence="8" key="1">
    <citation type="submission" date="2017-04" db="EMBL/GenBank/DDBJ databases">
        <authorList>
            <person name="Varghese N."/>
            <person name="Submissions S."/>
        </authorList>
    </citation>
    <scope>NUCLEOTIDE SEQUENCE [LARGE SCALE GENOMIC DNA]</scope>
    <source>
        <strain evidence="8">RKEM611</strain>
    </source>
</reference>
<keyword evidence="1 4" id="KW-0349">Heme</keyword>
<dbReference type="AlphaFoldDB" id="A0A1Y6BFS0"/>
<name>A0A1Y6BFS0_9BACT</name>
<dbReference type="GO" id="GO:0020037">
    <property type="term" value="F:heme binding"/>
    <property type="evidence" value="ECO:0007669"/>
    <property type="project" value="InterPro"/>
</dbReference>
<keyword evidence="5" id="KW-0732">Signal</keyword>
<dbReference type="Gene3D" id="1.10.760.10">
    <property type="entry name" value="Cytochrome c-like domain"/>
    <property type="match status" value="1"/>
</dbReference>
<sequence length="340" mass="36919">MKLFLLFFALTAVISSCLLEPSPDPDKAVVDEIEESTEVNLSLSANALGAFAETMEAVRISVYQSNDGQRGDLIGEPHDFSISETGRYKLQGLSTGPKFFLVELLGEGAKVIARGETFLNVTLGAQSVDSVTLSSVGDPSVAIRFEMDVALTNLPIGGPDVEPQALSIMKEGFKCQNCHASTVAGGLDLNSDPIKSGREPLASNYLALVEEIVARVKDDNRPMPPFGSRLDATQIETMETWLMQVKAASTPEVSIDFYRLTISQDDQDIGNFRLSRSGDGSWVITPDLVLGVGQSFQFAFSAMTDEESTLDAWQETLKIPLDGNLRVERVITYQEPAIDI</sequence>
<dbReference type="InterPro" id="IPR009056">
    <property type="entry name" value="Cyt_c-like_dom"/>
</dbReference>
<organism evidence="7 8">
    <name type="scientific">Pseudobacteriovorax antillogorgiicola</name>
    <dbReference type="NCBI Taxonomy" id="1513793"/>
    <lineage>
        <taxon>Bacteria</taxon>
        <taxon>Pseudomonadati</taxon>
        <taxon>Bdellovibrionota</taxon>
        <taxon>Oligoflexia</taxon>
        <taxon>Oligoflexales</taxon>
        <taxon>Pseudobacteriovoracaceae</taxon>
        <taxon>Pseudobacteriovorax</taxon>
    </lineage>
</organism>
<dbReference type="SUPFAM" id="SSF46626">
    <property type="entry name" value="Cytochrome c"/>
    <property type="match status" value="1"/>
</dbReference>
<dbReference type="RefSeq" id="WP_159455216.1">
    <property type="nucleotide sequence ID" value="NZ_FWZT01000004.1"/>
</dbReference>
<protein>
    <submittedName>
        <fullName evidence="7">Cytochrome C oxidase, cbb3-type, subunit III</fullName>
    </submittedName>
</protein>
<dbReference type="InterPro" id="IPR036909">
    <property type="entry name" value="Cyt_c-like_dom_sf"/>
</dbReference>
<keyword evidence="3 4" id="KW-0408">Iron</keyword>
<evidence type="ECO:0000313" key="8">
    <source>
        <dbReference type="Proteomes" id="UP000192907"/>
    </source>
</evidence>
<dbReference type="PROSITE" id="PS51257">
    <property type="entry name" value="PROKAR_LIPOPROTEIN"/>
    <property type="match status" value="1"/>
</dbReference>
<evidence type="ECO:0000313" key="7">
    <source>
        <dbReference type="EMBL" id="SMF07673.1"/>
    </source>
</evidence>
<proteinExistence type="predicted"/>
<dbReference type="Proteomes" id="UP000192907">
    <property type="component" value="Unassembled WGS sequence"/>
</dbReference>
<dbReference type="STRING" id="1513793.SAMN06296036_104231"/>
<gene>
    <name evidence="7" type="ORF">SAMN06296036_104231</name>
</gene>
<feature type="signal peptide" evidence="5">
    <location>
        <begin position="1"/>
        <end position="19"/>
    </location>
</feature>
<keyword evidence="8" id="KW-1185">Reference proteome</keyword>
<evidence type="ECO:0000256" key="3">
    <source>
        <dbReference type="ARBA" id="ARBA00023004"/>
    </source>
</evidence>
<evidence type="ECO:0000256" key="4">
    <source>
        <dbReference type="PROSITE-ProRule" id="PRU00433"/>
    </source>
</evidence>
<evidence type="ECO:0000256" key="5">
    <source>
        <dbReference type="SAM" id="SignalP"/>
    </source>
</evidence>
<dbReference type="GO" id="GO:0009055">
    <property type="term" value="F:electron transfer activity"/>
    <property type="evidence" value="ECO:0007669"/>
    <property type="project" value="InterPro"/>
</dbReference>